<sequence>MRTAKRFRVLLAVLLAAAGLAVLGGAAVFLTGQGRANADQYASSFSFLLAVTVAGCGVVVWAVRRARAAAVGTVDLPQAADQLAGVIRAGIDGELRRQGVEDPAPLPVGWRLSRRARKAMRGVRVDTPDVDPDADPGRFFSRVPSRRLVVLGAAGSGKTVFAMRLCADLLAARSAGEPVPVLVSPADWRADRQSLDDWLVERLTNDHPGLGATVELATGGNHTLARQLVDNGLILPVLDGLDEIPAAGRSAVLGALNEAGARLPLVATSRPEEYATAVTANSRGLSNALVVELQPVAPDAALHYLGAAAPGAGPQSPRRRWSAVGARVAEQPAGPVATVLAQPLLIGLVRQVYADPAVDPAGLTADTGTAGQLVDDLLDAYVPAVYRQRPGAPRRRGQPRDARTARRWLGFLARVAGSEFRQFGWWQLAGACPPGWVRNVSLYTAFLASLSAVAVAYAVGGPPAAGPVAVAFGLTLLLNVKGDIREPYLRGPVTARLVGVAVLVGIVLGFPLVAALGYDRDLPPSARTLLAVTATVVAALFVLLVGGIDPVDPAGVTTPQRVLAADRRTTLLTALTSGPITGLILGGLLWPRQGAWAAVVVGVVTAACFALINVLRRAWGAFLVARVALAVRGELPWSAMAFLADAHARGVLRQAGARYEFRHERIRAHLARPV</sequence>
<feature type="transmembrane region" description="Helical" evidence="1">
    <location>
        <begin position="569"/>
        <end position="590"/>
    </location>
</feature>
<dbReference type="Pfam" id="PF05729">
    <property type="entry name" value="NACHT"/>
    <property type="match status" value="1"/>
</dbReference>
<organism evidence="3 4">
    <name type="scientific">Micromonospora echinofusca</name>
    <dbReference type="NCBI Taxonomy" id="47858"/>
    <lineage>
        <taxon>Bacteria</taxon>
        <taxon>Bacillati</taxon>
        <taxon>Actinomycetota</taxon>
        <taxon>Actinomycetes</taxon>
        <taxon>Micromonosporales</taxon>
        <taxon>Micromonosporaceae</taxon>
        <taxon>Micromonospora</taxon>
    </lineage>
</organism>
<evidence type="ECO:0000313" key="3">
    <source>
        <dbReference type="EMBL" id="MBO4208779.1"/>
    </source>
</evidence>
<feature type="domain" description="NACHT" evidence="2">
    <location>
        <begin position="146"/>
        <end position="304"/>
    </location>
</feature>
<feature type="transmembrane region" description="Helical" evidence="1">
    <location>
        <begin position="596"/>
        <end position="615"/>
    </location>
</feature>
<dbReference type="RefSeq" id="WP_208815760.1">
    <property type="nucleotide sequence ID" value="NZ_WVUH01000228.1"/>
</dbReference>
<accession>A0ABS3VW58</accession>
<dbReference type="InterPro" id="IPR007111">
    <property type="entry name" value="NACHT_NTPase"/>
</dbReference>
<feature type="transmembrane region" description="Helical" evidence="1">
    <location>
        <begin position="41"/>
        <end position="63"/>
    </location>
</feature>
<keyword evidence="1" id="KW-0472">Membrane</keyword>
<protein>
    <submittedName>
        <fullName evidence="3">NACHT domain-containing protein</fullName>
    </submittedName>
</protein>
<name>A0ABS3VW58_MICEH</name>
<feature type="transmembrane region" description="Helical" evidence="1">
    <location>
        <begin position="464"/>
        <end position="481"/>
    </location>
</feature>
<evidence type="ECO:0000259" key="2">
    <source>
        <dbReference type="Pfam" id="PF05729"/>
    </source>
</evidence>
<dbReference type="EMBL" id="WVUH01000228">
    <property type="protein sequence ID" value="MBO4208779.1"/>
    <property type="molecule type" value="Genomic_DNA"/>
</dbReference>
<feature type="transmembrane region" description="Helical" evidence="1">
    <location>
        <begin position="440"/>
        <end position="458"/>
    </location>
</feature>
<dbReference type="Gene3D" id="3.40.50.300">
    <property type="entry name" value="P-loop containing nucleotide triphosphate hydrolases"/>
    <property type="match status" value="1"/>
</dbReference>
<feature type="transmembrane region" description="Helical" evidence="1">
    <location>
        <begin position="528"/>
        <end position="548"/>
    </location>
</feature>
<keyword evidence="1" id="KW-1133">Transmembrane helix</keyword>
<keyword evidence="4" id="KW-1185">Reference proteome</keyword>
<reference evidence="3 4" key="1">
    <citation type="submission" date="2019-12" db="EMBL/GenBank/DDBJ databases">
        <title>Whole genome sequencing of endophytic Actinobacterium Micromonospora sp. MPMI6T.</title>
        <authorList>
            <person name="Evv R."/>
            <person name="Podile A.R."/>
        </authorList>
    </citation>
    <scope>NUCLEOTIDE SEQUENCE [LARGE SCALE GENOMIC DNA]</scope>
    <source>
        <strain evidence="3 4">MPMI6</strain>
    </source>
</reference>
<gene>
    <name evidence="3" type="ORF">GSF22_22605</name>
</gene>
<keyword evidence="1" id="KW-0812">Transmembrane</keyword>
<feature type="transmembrane region" description="Helical" evidence="1">
    <location>
        <begin position="493"/>
        <end position="516"/>
    </location>
</feature>
<dbReference type="Proteomes" id="UP000823521">
    <property type="component" value="Unassembled WGS sequence"/>
</dbReference>
<proteinExistence type="predicted"/>
<evidence type="ECO:0000256" key="1">
    <source>
        <dbReference type="SAM" id="Phobius"/>
    </source>
</evidence>
<comment type="caution">
    <text evidence="3">The sequence shown here is derived from an EMBL/GenBank/DDBJ whole genome shotgun (WGS) entry which is preliminary data.</text>
</comment>
<evidence type="ECO:0000313" key="4">
    <source>
        <dbReference type="Proteomes" id="UP000823521"/>
    </source>
</evidence>
<dbReference type="SUPFAM" id="SSF52540">
    <property type="entry name" value="P-loop containing nucleoside triphosphate hydrolases"/>
    <property type="match status" value="1"/>
</dbReference>
<dbReference type="InterPro" id="IPR027417">
    <property type="entry name" value="P-loop_NTPase"/>
</dbReference>